<accession>K9ZYF8</accession>
<dbReference type="GO" id="GO:0005737">
    <property type="term" value="C:cytoplasm"/>
    <property type="evidence" value="ECO:0007669"/>
    <property type="project" value="UniProtKB-SubCell"/>
</dbReference>
<sequence>MPGEAQPFAEERELFVASAELDNSEDLTEADLELAEAELAEAQASLDRADEDTEILAGAGEGYTDPIRQYLHEIGRIPLLSVAEEIALARRMEQAQAAHEQLESAFDLGERERRALQRQIEDGEAAKQGLIEANLRLVVSIAKKYSNRGVNLLDLFQEGNTGLIRAVEKFEYRRGFKFSTYATWWIRQSITRALADQARTIRVPVHMVETINKLSRIARQLQMELSREVSDLELAEAMGPGWNEAKVNEVQKISRDPISFDAPMGEEGDAVFGDFVSDDQLASPGDNADRNLLGEALERALSSLNEREALVLKLRSGMADGQEHTLDEVGRRLGVTRERARQIESKALRKLKYQESRGQGLHDFLE</sequence>
<dbReference type="Pfam" id="PF00140">
    <property type="entry name" value="Sigma70_r1_2"/>
    <property type="match status" value="1"/>
</dbReference>
<dbReference type="Pfam" id="PF04539">
    <property type="entry name" value="Sigma70_r3"/>
    <property type="match status" value="1"/>
</dbReference>
<keyword evidence="3 6" id="KW-0731">Sigma factor</keyword>
<feature type="domain" description="RNA polymerase sigma-70" evidence="8">
    <location>
        <begin position="325"/>
        <end position="351"/>
    </location>
</feature>
<dbReference type="STRING" id="937777.Deipe_0646"/>
<feature type="coiled-coil region" evidence="7">
    <location>
        <begin position="85"/>
        <end position="133"/>
    </location>
</feature>
<evidence type="ECO:0000313" key="9">
    <source>
        <dbReference type="EMBL" id="AFZ66234.1"/>
    </source>
</evidence>
<gene>
    <name evidence="6" type="primary">sigA</name>
    <name evidence="9" type="ordered locus">Deipe_0646</name>
</gene>
<keyword evidence="4 6" id="KW-0238">DNA-binding</keyword>
<dbReference type="HAMAP" id="MF_00963">
    <property type="entry name" value="Sigma70_RpoD_SigA"/>
    <property type="match status" value="1"/>
</dbReference>
<keyword evidence="7" id="KW-0175">Coiled coil</keyword>
<organism evidence="9 10">
    <name type="scientific">Deinococcus peraridilitoris (strain DSM 19664 / LMG 22246 / CIP 109416 / KR-200)</name>
    <dbReference type="NCBI Taxonomy" id="937777"/>
    <lineage>
        <taxon>Bacteria</taxon>
        <taxon>Thermotogati</taxon>
        <taxon>Deinococcota</taxon>
        <taxon>Deinococci</taxon>
        <taxon>Deinococcales</taxon>
        <taxon>Deinococcaceae</taxon>
        <taxon>Deinococcus</taxon>
    </lineage>
</organism>
<comment type="subunit">
    <text evidence="1">Interacts transiently with the RNA polymerase catalytic core formed by RpoA, RpoB, RpoC and RpoZ (2 alpha, 1 beta, 1 beta' and 1 omega subunit) to form the RNA polymerase holoenzyme that can initiate transcription.</text>
</comment>
<reference evidence="10" key="1">
    <citation type="submission" date="2012-03" db="EMBL/GenBank/DDBJ databases">
        <title>Complete sequence of chromosome of Deinococcus peraridilitoris DSM 19664.</title>
        <authorList>
            <person name="Lucas S."/>
            <person name="Copeland A."/>
            <person name="Lapidus A."/>
            <person name="Glavina del Rio T."/>
            <person name="Dalin E."/>
            <person name="Tice H."/>
            <person name="Bruce D."/>
            <person name="Goodwin L."/>
            <person name="Pitluck S."/>
            <person name="Peters L."/>
            <person name="Mikhailova N."/>
            <person name="Lu M."/>
            <person name="Kyrpides N."/>
            <person name="Mavromatis K."/>
            <person name="Ivanova N."/>
            <person name="Brettin T."/>
            <person name="Detter J.C."/>
            <person name="Han C."/>
            <person name="Larimer F."/>
            <person name="Land M."/>
            <person name="Hauser L."/>
            <person name="Markowitz V."/>
            <person name="Cheng J.-F."/>
            <person name="Hugenholtz P."/>
            <person name="Woyke T."/>
            <person name="Wu D."/>
            <person name="Pukall R."/>
            <person name="Steenblock K."/>
            <person name="Brambilla E."/>
            <person name="Klenk H.-P."/>
            <person name="Eisen J.A."/>
        </authorList>
    </citation>
    <scope>NUCLEOTIDE SEQUENCE [LARGE SCALE GENOMIC DNA]</scope>
    <source>
        <strain evidence="10">DSM 19664 / LMG 22246 / CIP 109416 / KR-200</strain>
    </source>
</reference>
<comment type="similarity">
    <text evidence="6">Belongs to the sigma-70 factor family. RpoD/SigA subfamily.</text>
</comment>
<keyword evidence="2 6" id="KW-0805">Transcription regulation</keyword>
<dbReference type="GO" id="GO:0016987">
    <property type="term" value="F:sigma factor activity"/>
    <property type="evidence" value="ECO:0007669"/>
    <property type="project" value="UniProtKB-UniRule"/>
</dbReference>
<feature type="region of interest" description="Sigma-70 factor domain-2" evidence="6">
    <location>
        <begin position="130"/>
        <end position="200"/>
    </location>
</feature>
<dbReference type="AlphaFoldDB" id="K9ZYF8"/>
<dbReference type="HOGENOM" id="CLU_014793_3_5_0"/>
<dbReference type="InterPro" id="IPR036388">
    <property type="entry name" value="WH-like_DNA-bd_sf"/>
</dbReference>
<dbReference type="InterPro" id="IPR009042">
    <property type="entry name" value="RNA_pol_sigma70_r1_2"/>
</dbReference>
<dbReference type="InterPro" id="IPR014284">
    <property type="entry name" value="RNA_pol_sigma-70_dom"/>
</dbReference>
<dbReference type="Pfam" id="PF04542">
    <property type="entry name" value="Sigma70_r2"/>
    <property type="match status" value="1"/>
</dbReference>
<evidence type="ECO:0000256" key="4">
    <source>
        <dbReference type="ARBA" id="ARBA00023125"/>
    </source>
</evidence>
<evidence type="ECO:0000256" key="2">
    <source>
        <dbReference type="ARBA" id="ARBA00023015"/>
    </source>
</evidence>
<dbReference type="PRINTS" id="PR00046">
    <property type="entry name" value="SIGMA70FCT"/>
</dbReference>
<dbReference type="InterPro" id="IPR013324">
    <property type="entry name" value="RNA_pol_sigma_r3/r4-like"/>
</dbReference>
<dbReference type="InterPro" id="IPR007630">
    <property type="entry name" value="RNA_pol_sigma70_r4"/>
</dbReference>
<evidence type="ECO:0000256" key="1">
    <source>
        <dbReference type="ARBA" id="ARBA00011344"/>
    </source>
</evidence>
<dbReference type="PATRIC" id="fig|937777.3.peg.651"/>
<evidence type="ECO:0000256" key="5">
    <source>
        <dbReference type="ARBA" id="ARBA00023163"/>
    </source>
</evidence>
<proteinExistence type="inferred from homology"/>
<dbReference type="Pfam" id="PF04545">
    <property type="entry name" value="Sigma70_r4"/>
    <property type="match status" value="1"/>
</dbReference>
<dbReference type="GO" id="GO:0006352">
    <property type="term" value="P:DNA-templated transcription initiation"/>
    <property type="evidence" value="ECO:0007669"/>
    <property type="project" value="UniProtKB-UniRule"/>
</dbReference>
<dbReference type="eggNOG" id="COG0568">
    <property type="taxonomic scope" value="Bacteria"/>
</dbReference>
<dbReference type="InterPro" id="IPR013325">
    <property type="entry name" value="RNA_pol_sigma_r2"/>
</dbReference>
<evidence type="ECO:0000256" key="6">
    <source>
        <dbReference type="HAMAP-Rule" id="MF_00963"/>
    </source>
</evidence>
<protein>
    <recommendedName>
        <fullName evidence="6">RNA polymerase sigma factor SigA</fullName>
    </recommendedName>
</protein>
<evidence type="ECO:0000256" key="3">
    <source>
        <dbReference type="ARBA" id="ARBA00023082"/>
    </source>
</evidence>
<dbReference type="Gene3D" id="1.10.10.10">
    <property type="entry name" value="Winged helix-like DNA-binding domain superfamily/Winged helix DNA-binding domain"/>
    <property type="match status" value="2"/>
</dbReference>
<feature type="coiled-coil region" evidence="7">
    <location>
        <begin position="25"/>
        <end position="52"/>
    </location>
</feature>
<dbReference type="CDD" id="cd06171">
    <property type="entry name" value="Sigma70_r4"/>
    <property type="match status" value="1"/>
</dbReference>
<dbReference type="SUPFAM" id="SSF88946">
    <property type="entry name" value="Sigma2 domain of RNA polymerase sigma factors"/>
    <property type="match status" value="1"/>
</dbReference>
<dbReference type="InterPro" id="IPR050239">
    <property type="entry name" value="Sigma-70_RNA_pol_init_factors"/>
</dbReference>
<dbReference type="PANTHER" id="PTHR30603">
    <property type="entry name" value="RNA POLYMERASE SIGMA FACTOR RPO"/>
    <property type="match status" value="1"/>
</dbReference>
<evidence type="ECO:0000313" key="10">
    <source>
        <dbReference type="Proteomes" id="UP000010467"/>
    </source>
</evidence>
<comment type="subcellular location">
    <subcellularLocation>
        <location evidence="6">Cytoplasm</location>
    </subcellularLocation>
</comment>
<dbReference type="InterPro" id="IPR028630">
    <property type="entry name" value="Sigma70_RpoD"/>
</dbReference>
<dbReference type="PROSITE" id="PS00716">
    <property type="entry name" value="SIGMA70_2"/>
    <property type="match status" value="1"/>
</dbReference>
<keyword evidence="6" id="KW-0963">Cytoplasm</keyword>
<dbReference type="InterPro" id="IPR000943">
    <property type="entry name" value="RNA_pol_sigma70"/>
</dbReference>
<dbReference type="PANTHER" id="PTHR30603:SF60">
    <property type="entry name" value="RNA POLYMERASE SIGMA FACTOR RPOD"/>
    <property type="match status" value="1"/>
</dbReference>
<comment type="function">
    <text evidence="6">Sigma factors are initiation factors that promote the attachment of RNA polymerase to specific initiation sites and are then released. This sigma factor is the primary sigma factor during exponential growth.</text>
</comment>
<dbReference type="GO" id="GO:0003677">
    <property type="term" value="F:DNA binding"/>
    <property type="evidence" value="ECO:0007669"/>
    <property type="project" value="UniProtKB-UniRule"/>
</dbReference>
<feature type="DNA-binding region" description="H-T-H motif" evidence="6">
    <location>
        <begin position="326"/>
        <end position="345"/>
    </location>
</feature>
<dbReference type="Proteomes" id="UP000010467">
    <property type="component" value="Chromosome"/>
</dbReference>
<dbReference type="SUPFAM" id="SSF88659">
    <property type="entry name" value="Sigma3 and sigma4 domains of RNA polymerase sigma factors"/>
    <property type="match status" value="2"/>
</dbReference>
<keyword evidence="5 6" id="KW-0804">Transcription</keyword>
<evidence type="ECO:0000256" key="7">
    <source>
        <dbReference type="SAM" id="Coils"/>
    </source>
</evidence>
<dbReference type="Gene3D" id="1.10.601.10">
    <property type="entry name" value="RNA Polymerase Primary Sigma Factor"/>
    <property type="match status" value="1"/>
</dbReference>
<dbReference type="NCBIfam" id="TIGR02937">
    <property type="entry name" value="sigma70-ECF"/>
    <property type="match status" value="1"/>
</dbReference>
<dbReference type="EMBL" id="CP003382">
    <property type="protein sequence ID" value="AFZ66234.1"/>
    <property type="molecule type" value="Genomic_DNA"/>
</dbReference>
<dbReference type="KEGG" id="dpd:Deipe_0646"/>
<feature type="short sequence motif" description="Interaction with polymerase core subunit RpoC" evidence="6">
    <location>
        <begin position="154"/>
        <end position="157"/>
    </location>
</feature>
<comment type="caution">
    <text evidence="6">Lacks conserved residue(s) required for the propagation of feature annotation.</text>
</comment>
<name>K9ZYF8_DEIPD</name>
<dbReference type="InterPro" id="IPR007627">
    <property type="entry name" value="RNA_pol_sigma70_r2"/>
</dbReference>
<dbReference type="InterPro" id="IPR007624">
    <property type="entry name" value="RNA_pol_sigma70_r3"/>
</dbReference>
<keyword evidence="10" id="KW-1185">Reference proteome</keyword>
<evidence type="ECO:0000259" key="8">
    <source>
        <dbReference type="PROSITE" id="PS00716"/>
    </source>
</evidence>
<dbReference type="FunFam" id="1.10.601.10:FF:000001">
    <property type="entry name" value="RNA polymerase sigma factor SigA"/>
    <property type="match status" value="1"/>
</dbReference>